<organism evidence="2 3">
    <name type="scientific">Acidiluteibacter ferrifornacis</name>
    <dbReference type="NCBI Taxonomy" id="2692424"/>
    <lineage>
        <taxon>Bacteria</taxon>
        <taxon>Pseudomonadati</taxon>
        <taxon>Bacteroidota</taxon>
        <taxon>Flavobacteriia</taxon>
        <taxon>Flavobacteriales</taxon>
        <taxon>Cryomorphaceae</taxon>
        <taxon>Acidiluteibacter</taxon>
    </lineage>
</organism>
<reference evidence="2 3" key="1">
    <citation type="submission" date="2019-12" db="EMBL/GenBank/DDBJ databases">
        <authorList>
            <person name="Zhao J."/>
        </authorList>
    </citation>
    <scope>NUCLEOTIDE SEQUENCE [LARGE SCALE GENOMIC DNA]</scope>
    <source>
        <strain evidence="2 3">S-15</strain>
    </source>
</reference>
<name>A0A6N9NFG4_9FLAO</name>
<dbReference type="RefSeq" id="WP_160630837.1">
    <property type="nucleotide sequence ID" value="NZ_WWNE01000003.1"/>
</dbReference>
<protein>
    <recommendedName>
        <fullName evidence="4">DUF3592 domain-containing protein</fullName>
    </recommendedName>
</protein>
<accession>A0A6N9NFG4</accession>
<evidence type="ECO:0008006" key="4">
    <source>
        <dbReference type="Google" id="ProtNLM"/>
    </source>
</evidence>
<proteinExistence type="predicted"/>
<evidence type="ECO:0000313" key="3">
    <source>
        <dbReference type="Proteomes" id="UP000470771"/>
    </source>
</evidence>
<dbReference type="AlphaFoldDB" id="A0A6N9NFG4"/>
<gene>
    <name evidence="2" type="ORF">GQN54_00375</name>
</gene>
<dbReference type="EMBL" id="WWNE01000003">
    <property type="protein sequence ID" value="NBG64549.1"/>
    <property type="molecule type" value="Genomic_DNA"/>
</dbReference>
<keyword evidence="3" id="KW-1185">Reference proteome</keyword>
<evidence type="ECO:0000256" key="1">
    <source>
        <dbReference type="SAM" id="Phobius"/>
    </source>
</evidence>
<evidence type="ECO:0000313" key="2">
    <source>
        <dbReference type="EMBL" id="NBG64549.1"/>
    </source>
</evidence>
<sequence>MRRFIKYFSERGLIISFFGVLLYFSFIGINGEFKNYILNYYSESEKGLIINKKNYKGNNTRLFSYSYKFMVKEKSYLGDSRDIKYEVGNSVLIEFWPRFPDFNRLKE</sequence>
<dbReference type="Proteomes" id="UP000470771">
    <property type="component" value="Unassembled WGS sequence"/>
</dbReference>
<keyword evidence="1" id="KW-1133">Transmembrane helix</keyword>
<feature type="transmembrane region" description="Helical" evidence="1">
    <location>
        <begin position="12"/>
        <end position="29"/>
    </location>
</feature>
<comment type="caution">
    <text evidence="2">The sequence shown here is derived from an EMBL/GenBank/DDBJ whole genome shotgun (WGS) entry which is preliminary data.</text>
</comment>
<keyword evidence="1" id="KW-0812">Transmembrane</keyword>
<keyword evidence="1" id="KW-0472">Membrane</keyword>